<comment type="caution">
    <text evidence="1">The sequence shown here is derived from an EMBL/GenBank/DDBJ whole genome shotgun (WGS) entry which is preliminary data.</text>
</comment>
<dbReference type="RefSeq" id="WP_286054051.1">
    <property type="nucleotide sequence ID" value="NZ_JASVWF010000003.1"/>
</dbReference>
<keyword evidence="2" id="KW-1185">Reference proteome</keyword>
<protein>
    <submittedName>
        <fullName evidence="1">Uncharacterized protein</fullName>
    </submittedName>
</protein>
<proteinExistence type="predicted"/>
<gene>
    <name evidence="1" type="ORF">QRT03_16675</name>
</gene>
<dbReference type="EMBL" id="JASVWF010000003">
    <property type="protein sequence ID" value="MDL5157603.1"/>
    <property type="molecule type" value="Genomic_DNA"/>
</dbReference>
<evidence type="ECO:0000313" key="2">
    <source>
        <dbReference type="Proteomes" id="UP001231924"/>
    </source>
</evidence>
<organism evidence="1 2">
    <name type="scientific">Actinomycetospora termitidis</name>
    <dbReference type="NCBI Taxonomy" id="3053470"/>
    <lineage>
        <taxon>Bacteria</taxon>
        <taxon>Bacillati</taxon>
        <taxon>Actinomycetota</taxon>
        <taxon>Actinomycetes</taxon>
        <taxon>Pseudonocardiales</taxon>
        <taxon>Pseudonocardiaceae</taxon>
        <taxon>Actinomycetospora</taxon>
    </lineage>
</organism>
<sequence>MQYAVHHRLKLDELAHDTHQLERVYAELADRQPSWVRCQSLRLGDDGAGVLLIDVDDMDRLAELPRLTHYLETLSGRCEEVPRAGAVDGSIDVTGAVELGLWDPDRP</sequence>
<dbReference type="Proteomes" id="UP001231924">
    <property type="component" value="Unassembled WGS sequence"/>
</dbReference>
<evidence type="ECO:0000313" key="1">
    <source>
        <dbReference type="EMBL" id="MDL5157603.1"/>
    </source>
</evidence>
<name>A0ABT7ME13_9PSEU</name>
<reference evidence="1 2" key="1">
    <citation type="submission" date="2023-06" db="EMBL/GenBank/DDBJ databases">
        <title>Actinomycetospora Odt1-22.</title>
        <authorList>
            <person name="Supong K."/>
        </authorList>
    </citation>
    <scope>NUCLEOTIDE SEQUENCE [LARGE SCALE GENOMIC DNA]</scope>
    <source>
        <strain evidence="1 2">Odt1-22</strain>
    </source>
</reference>
<accession>A0ABT7ME13</accession>